<dbReference type="InterPro" id="IPR035901">
    <property type="entry name" value="GIY-YIG_endonuc_sf"/>
</dbReference>
<protein>
    <recommendedName>
        <fullName evidence="2">GIY-YIG domain-containing protein</fullName>
    </recommendedName>
</protein>
<accession>A0A6S4Q7B8</accession>
<organism evidence="1">
    <name type="scientific">Vibrio vulnificus</name>
    <dbReference type="NCBI Taxonomy" id="672"/>
    <lineage>
        <taxon>Bacteria</taxon>
        <taxon>Pseudomonadati</taxon>
        <taxon>Pseudomonadota</taxon>
        <taxon>Gammaproteobacteria</taxon>
        <taxon>Vibrionales</taxon>
        <taxon>Vibrionaceae</taxon>
        <taxon>Vibrio</taxon>
    </lineage>
</organism>
<reference evidence="1" key="1">
    <citation type="submission" date="2011-01" db="EMBL/GenBank/DDBJ databases">
        <title>Evolutionary Significance of Chromosomal Super-Integrons in Vibrio vulnificus Strains.</title>
        <authorList>
            <person name="Shu H.Y."/>
            <person name="Wu K.M."/>
            <person name="Liu T.T."/>
            <person name="Liu Y.M."/>
            <person name="Liao T.L."/>
            <person name="Hor L.I."/>
            <person name="Tsai S.F."/>
            <person name="Chen C.Y."/>
        </authorList>
    </citation>
    <scope>NUCLEOTIDE SEQUENCE</scope>
    <source>
        <strain evidence="1">CG021</strain>
    </source>
</reference>
<evidence type="ECO:0008006" key="2">
    <source>
        <dbReference type="Google" id="ProtNLM"/>
    </source>
</evidence>
<dbReference type="Gene3D" id="3.40.1440.10">
    <property type="entry name" value="GIY-YIG endonuclease"/>
    <property type="match status" value="1"/>
</dbReference>
<dbReference type="EMBL" id="AB609752">
    <property type="protein sequence ID" value="BBE39039.1"/>
    <property type="molecule type" value="Genomic_DNA"/>
</dbReference>
<name>A0A6S4Q7B8_VIBVL</name>
<dbReference type="AlphaFoldDB" id="A0A6S4Q7B8"/>
<proteinExistence type="predicted"/>
<evidence type="ECO:0000313" key="1">
    <source>
        <dbReference type="EMBL" id="BBE39039.1"/>
    </source>
</evidence>
<sequence length="165" mass="19394">MQKLGHCVLHTLIGRYVNWRLQVNKSELLSQFKAALLDRKNRVNFDDRLNHAPNEAGIYGVFSEDRLVYVGESGCVRKRMRDIGSTYNHTLRRTIGTEMFESLPDYQPASSKKKFPEKMENLLNEHFSNLEVSFVSIDFGRTETEEYLVENLEPRYNKKKKRKFT</sequence>